<dbReference type="Proteomes" id="UP000241769">
    <property type="component" value="Unassembled WGS sequence"/>
</dbReference>
<evidence type="ECO:0000313" key="2">
    <source>
        <dbReference type="EMBL" id="PRP74877.1"/>
    </source>
</evidence>
<feature type="compositionally biased region" description="Basic and acidic residues" evidence="1">
    <location>
        <begin position="44"/>
        <end position="59"/>
    </location>
</feature>
<sequence>MAAISSRQYPISWMLTTSIVGLDAELLPQMKVFLTDTEEVTGGKTRDDKNEGEASSHHSESIVLTVQQFYRSPSPLRSTRSCWIIPTFTLLPIMGEWAARSYHYNLPLGS</sequence>
<gene>
    <name evidence="2" type="ORF">PROFUN_15781</name>
</gene>
<accession>A0A2P6MT64</accession>
<dbReference type="EMBL" id="MDYQ01000436">
    <property type="protein sequence ID" value="PRP74877.1"/>
    <property type="molecule type" value="Genomic_DNA"/>
</dbReference>
<organism evidence="2 3">
    <name type="scientific">Planoprotostelium fungivorum</name>
    <dbReference type="NCBI Taxonomy" id="1890364"/>
    <lineage>
        <taxon>Eukaryota</taxon>
        <taxon>Amoebozoa</taxon>
        <taxon>Evosea</taxon>
        <taxon>Variosea</taxon>
        <taxon>Cavosteliida</taxon>
        <taxon>Cavosteliaceae</taxon>
        <taxon>Planoprotostelium</taxon>
    </lineage>
</organism>
<keyword evidence="3" id="KW-1185">Reference proteome</keyword>
<proteinExistence type="predicted"/>
<name>A0A2P6MT64_9EUKA</name>
<reference evidence="2 3" key="1">
    <citation type="journal article" date="2018" name="Genome Biol. Evol.">
        <title>Multiple Roots of Fruiting Body Formation in Amoebozoa.</title>
        <authorList>
            <person name="Hillmann F."/>
            <person name="Forbes G."/>
            <person name="Novohradska S."/>
            <person name="Ferling I."/>
            <person name="Riege K."/>
            <person name="Groth M."/>
            <person name="Westermann M."/>
            <person name="Marz M."/>
            <person name="Spaller T."/>
            <person name="Winckler T."/>
            <person name="Schaap P."/>
            <person name="Glockner G."/>
        </authorList>
    </citation>
    <scope>NUCLEOTIDE SEQUENCE [LARGE SCALE GENOMIC DNA]</scope>
    <source>
        <strain evidence="2 3">Jena</strain>
    </source>
</reference>
<dbReference type="InParanoid" id="A0A2P6MT64"/>
<protein>
    <submittedName>
        <fullName evidence="2">Uncharacterized protein</fullName>
    </submittedName>
</protein>
<feature type="region of interest" description="Disordered" evidence="1">
    <location>
        <begin position="38"/>
        <end position="59"/>
    </location>
</feature>
<dbReference type="AlphaFoldDB" id="A0A2P6MT64"/>
<comment type="caution">
    <text evidence="2">The sequence shown here is derived from an EMBL/GenBank/DDBJ whole genome shotgun (WGS) entry which is preliminary data.</text>
</comment>
<evidence type="ECO:0000256" key="1">
    <source>
        <dbReference type="SAM" id="MobiDB-lite"/>
    </source>
</evidence>
<evidence type="ECO:0000313" key="3">
    <source>
        <dbReference type="Proteomes" id="UP000241769"/>
    </source>
</evidence>